<reference evidence="7 8" key="3">
    <citation type="submission" date="2014-08" db="EMBL/GenBank/DDBJ databases">
        <authorList>
            <person name="Moulin Lionel"/>
        </authorList>
    </citation>
    <scope>NUCLEOTIDE SEQUENCE [LARGE SCALE GENOMIC DNA]</scope>
</reference>
<keyword evidence="6" id="KW-1185">Reference proteome</keyword>
<feature type="region of interest" description="Disordered" evidence="1">
    <location>
        <begin position="159"/>
        <end position="187"/>
    </location>
</feature>
<dbReference type="Proteomes" id="UP000045285">
    <property type="component" value="Unassembled WGS sequence"/>
</dbReference>
<dbReference type="Proteomes" id="UP000046373">
    <property type="component" value="Unassembled WGS sequence"/>
</dbReference>
<evidence type="ECO:0008006" key="10">
    <source>
        <dbReference type="Google" id="ProtNLM"/>
    </source>
</evidence>
<evidence type="ECO:0000313" key="5">
    <source>
        <dbReference type="EMBL" id="CDX62633.1"/>
    </source>
</evidence>
<proteinExistence type="predicted"/>
<reference evidence="6" key="2">
    <citation type="submission" date="2014-08" db="EMBL/GenBank/DDBJ databases">
        <authorList>
            <person name="Moulin L."/>
        </authorList>
    </citation>
    <scope>NUCLEOTIDE SEQUENCE [LARGE SCALE GENOMIC DNA]</scope>
</reference>
<evidence type="ECO:0000313" key="7">
    <source>
        <dbReference type="Proteomes" id="UP000046122"/>
    </source>
</evidence>
<dbReference type="STRING" id="69974.MPLDJ20_140345"/>
<dbReference type="InterPro" id="IPR003772">
    <property type="entry name" value="YceD"/>
</dbReference>
<evidence type="ECO:0000313" key="9">
    <source>
        <dbReference type="Proteomes" id="UP000182888"/>
    </source>
</evidence>
<protein>
    <recommendedName>
        <fullName evidence="10">DUF177 domain-containing protein</fullName>
    </recommendedName>
</protein>
<dbReference type="EMBL" id="CCND01000049">
    <property type="protein sequence ID" value="CDX62633.1"/>
    <property type="molecule type" value="Genomic_DNA"/>
</dbReference>
<dbReference type="AlphaFoldDB" id="A0A090G5P6"/>
<gene>
    <name evidence="5" type="ORF">MPL1032_60143</name>
    <name evidence="2" type="ORF">MPL3356_230054</name>
    <name evidence="4" type="ORF">MPL3365_250122</name>
    <name evidence="3" type="ORF">MPLDJ20_140345</name>
</gene>
<reference evidence="5" key="1">
    <citation type="submission" date="2014-08" db="EMBL/GenBank/DDBJ databases">
        <title>DNA barcoding of Bradysia (Diptera: Sciaridae) for detection of the immature stages on agricultural crops.</title>
        <authorList>
            <person name="Shin S."/>
            <person name="Jung S."/>
            <person name="Heller K."/>
            <person name="Menzel F."/>
            <person name="Hong T.-K."/>
            <person name="Lee H."/>
            <person name="Lee S."/>
        </authorList>
    </citation>
    <scope>NUCLEOTIDE SEQUENCE</scope>
</reference>
<dbReference type="Proteomes" id="UP000182888">
    <property type="component" value="Unassembled WGS sequence"/>
</dbReference>
<evidence type="ECO:0000313" key="2">
    <source>
        <dbReference type="EMBL" id="CDX17111.1"/>
    </source>
</evidence>
<evidence type="ECO:0000313" key="8">
    <source>
        <dbReference type="Proteomes" id="UP000046373"/>
    </source>
</evidence>
<dbReference type="Pfam" id="PF02620">
    <property type="entry name" value="YceD"/>
    <property type="match status" value="1"/>
</dbReference>
<dbReference type="EMBL" id="CCNB01000006">
    <property type="protein sequence ID" value="CDX31611.1"/>
    <property type="molecule type" value="Genomic_DNA"/>
</dbReference>
<reference evidence="9" key="4">
    <citation type="submission" date="2014-08" db="EMBL/GenBank/DDBJ databases">
        <authorList>
            <person name="Edwards T."/>
        </authorList>
    </citation>
    <scope>NUCLEOTIDE SEQUENCE [LARGE SCALE GENOMIC DNA]</scope>
</reference>
<dbReference type="EMBL" id="CCMZ01000016">
    <property type="protein sequence ID" value="CDX17111.1"/>
    <property type="molecule type" value="Genomic_DNA"/>
</dbReference>
<dbReference type="EMBL" id="CCNE01000018">
    <property type="protein sequence ID" value="CDX57018.1"/>
    <property type="molecule type" value="Genomic_DNA"/>
</dbReference>
<sequence>MKEAVMKDAELRSPVSFVANVARLPQKGLPVVIEADERQREALAAEYDLLSVESYRAELLVASWKRNGVKVTGRVEADITQACIVTLDPIAAHIDESVEALFLPEQSKLGREGFEGGGEIILDADGPDSPETFSGDTIDVGALAEQFFGLAIDPYPRKPGASLDVAGDDQPEESEFQKKLRSLLGKS</sequence>
<evidence type="ECO:0000313" key="4">
    <source>
        <dbReference type="EMBL" id="CDX57018.1"/>
    </source>
</evidence>
<evidence type="ECO:0000313" key="6">
    <source>
        <dbReference type="Proteomes" id="UP000045285"/>
    </source>
</evidence>
<organism evidence="4 7">
    <name type="scientific">Mesorhizobium plurifarium</name>
    <dbReference type="NCBI Taxonomy" id="69974"/>
    <lineage>
        <taxon>Bacteria</taxon>
        <taxon>Pseudomonadati</taxon>
        <taxon>Pseudomonadota</taxon>
        <taxon>Alphaproteobacteria</taxon>
        <taxon>Hyphomicrobiales</taxon>
        <taxon>Phyllobacteriaceae</taxon>
        <taxon>Mesorhizobium</taxon>
    </lineage>
</organism>
<name>A0A090G5P6_MESPL</name>
<dbReference type="Proteomes" id="UP000046122">
    <property type="component" value="Unassembled WGS sequence"/>
</dbReference>
<accession>A0A090G5P6</accession>
<evidence type="ECO:0000256" key="1">
    <source>
        <dbReference type="SAM" id="MobiDB-lite"/>
    </source>
</evidence>
<evidence type="ECO:0000313" key="3">
    <source>
        <dbReference type="EMBL" id="CDX31611.1"/>
    </source>
</evidence>